<dbReference type="OrthoDB" id="10635355at2759"/>
<protein>
    <submittedName>
        <fullName evidence="2">Uncharacterized protein</fullName>
    </submittedName>
</protein>
<accession>A0A4Z2ESK8</accession>
<sequence>MSRCPGRAAPPPHRSQWCPPVKSLQPRHSPVCGWHASLWPLHWHGRHWGKPQKPGRQWAHWRPVAPGTHSHWPVASWQKALTEPRGSQPQAEGGDRGRRPNKSAYNSRLQPAGLKRNVAGAQWSQFLPTTLGRQRH</sequence>
<reference evidence="2 3" key="1">
    <citation type="submission" date="2019-03" db="EMBL/GenBank/DDBJ databases">
        <title>First draft genome of Liparis tanakae, snailfish: a comprehensive survey of snailfish specific genes.</title>
        <authorList>
            <person name="Kim W."/>
            <person name="Song I."/>
            <person name="Jeong J.-H."/>
            <person name="Kim D."/>
            <person name="Kim S."/>
            <person name="Ryu S."/>
            <person name="Song J.Y."/>
            <person name="Lee S.K."/>
        </authorList>
    </citation>
    <scope>NUCLEOTIDE SEQUENCE [LARGE SCALE GENOMIC DNA]</scope>
    <source>
        <tissue evidence="2">Muscle</tissue>
    </source>
</reference>
<feature type="compositionally biased region" description="Polar residues" evidence="1">
    <location>
        <begin position="122"/>
        <end position="136"/>
    </location>
</feature>
<dbReference type="AlphaFoldDB" id="A0A4Z2ESK8"/>
<proteinExistence type="predicted"/>
<dbReference type="Proteomes" id="UP000314294">
    <property type="component" value="Unassembled WGS sequence"/>
</dbReference>
<comment type="caution">
    <text evidence="2">The sequence shown here is derived from an EMBL/GenBank/DDBJ whole genome shotgun (WGS) entry which is preliminary data.</text>
</comment>
<feature type="region of interest" description="Disordered" evidence="1">
    <location>
        <begin position="79"/>
        <end position="136"/>
    </location>
</feature>
<gene>
    <name evidence="2" type="ORF">EYF80_058053</name>
</gene>
<keyword evidence="3" id="KW-1185">Reference proteome</keyword>
<name>A0A4Z2ESK8_9TELE</name>
<evidence type="ECO:0000313" key="2">
    <source>
        <dbReference type="EMBL" id="TNN31788.1"/>
    </source>
</evidence>
<evidence type="ECO:0000256" key="1">
    <source>
        <dbReference type="SAM" id="MobiDB-lite"/>
    </source>
</evidence>
<dbReference type="EMBL" id="SRLO01003153">
    <property type="protein sequence ID" value="TNN31788.1"/>
    <property type="molecule type" value="Genomic_DNA"/>
</dbReference>
<evidence type="ECO:0000313" key="3">
    <source>
        <dbReference type="Proteomes" id="UP000314294"/>
    </source>
</evidence>
<organism evidence="2 3">
    <name type="scientific">Liparis tanakae</name>
    <name type="common">Tanaka's snailfish</name>
    <dbReference type="NCBI Taxonomy" id="230148"/>
    <lineage>
        <taxon>Eukaryota</taxon>
        <taxon>Metazoa</taxon>
        <taxon>Chordata</taxon>
        <taxon>Craniata</taxon>
        <taxon>Vertebrata</taxon>
        <taxon>Euteleostomi</taxon>
        <taxon>Actinopterygii</taxon>
        <taxon>Neopterygii</taxon>
        <taxon>Teleostei</taxon>
        <taxon>Neoteleostei</taxon>
        <taxon>Acanthomorphata</taxon>
        <taxon>Eupercaria</taxon>
        <taxon>Perciformes</taxon>
        <taxon>Cottioidei</taxon>
        <taxon>Cottales</taxon>
        <taxon>Liparidae</taxon>
        <taxon>Liparis</taxon>
    </lineage>
</organism>